<evidence type="ECO:0000256" key="1">
    <source>
        <dbReference type="ARBA" id="ARBA00001933"/>
    </source>
</evidence>
<dbReference type="GO" id="GO:0008784">
    <property type="term" value="F:alanine racemase activity"/>
    <property type="evidence" value="ECO:0007669"/>
    <property type="project" value="InterPro"/>
</dbReference>
<evidence type="ECO:0000313" key="5">
    <source>
        <dbReference type="EMBL" id="SUZ67240.1"/>
    </source>
</evidence>
<evidence type="ECO:0000259" key="4">
    <source>
        <dbReference type="SMART" id="SM01005"/>
    </source>
</evidence>
<dbReference type="InterPro" id="IPR011079">
    <property type="entry name" value="Ala_racemase_C"/>
</dbReference>
<dbReference type="PRINTS" id="PR00992">
    <property type="entry name" value="ALARACEMASE"/>
</dbReference>
<dbReference type="GO" id="GO:0005829">
    <property type="term" value="C:cytosol"/>
    <property type="evidence" value="ECO:0007669"/>
    <property type="project" value="TreeGrafter"/>
</dbReference>
<dbReference type="Pfam" id="PF00842">
    <property type="entry name" value="Ala_racemase_C"/>
    <property type="match status" value="1"/>
</dbReference>
<dbReference type="InterPro" id="IPR020622">
    <property type="entry name" value="Ala_racemase_pyridoxalP-BS"/>
</dbReference>
<accession>A0A381PJV0</accession>
<dbReference type="AlphaFoldDB" id="A0A381PJV0"/>
<dbReference type="PANTHER" id="PTHR30511:SF0">
    <property type="entry name" value="ALANINE RACEMASE, CATABOLIC-RELATED"/>
    <property type="match status" value="1"/>
</dbReference>
<dbReference type="FunFam" id="3.20.20.10:FF:000002">
    <property type="entry name" value="Alanine racemase"/>
    <property type="match status" value="1"/>
</dbReference>
<dbReference type="Pfam" id="PF01168">
    <property type="entry name" value="Ala_racemase_N"/>
    <property type="match status" value="1"/>
</dbReference>
<dbReference type="InterPro" id="IPR009006">
    <property type="entry name" value="Ala_racemase/Decarboxylase_C"/>
</dbReference>
<gene>
    <name evidence="5" type="ORF">METZ01_LOCUS20094</name>
</gene>
<dbReference type="InterPro" id="IPR029066">
    <property type="entry name" value="PLP-binding_barrel"/>
</dbReference>
<proteinExistence type="inferred from homology"/>
<keyword evidence="2" id="KW-0663">Pyridoxal phosphate</keyword>
<dbReference type="Gene3D" id="2.40.37.10">
    <property type="entry name" value="Lyase, Ornithine Decarboxylase, Chain A, domain 1"/>
    <property type="match status" value="1"/>
</dbReference>
<dbReference type="PANTHER" id="PTHR30511">
    <property type="entry name" value="ALANINE RACEMASE"/>
    <property type="match status" value="1"/>
</dbReference>
<dbReference type="InterPro" id="IPR001608">
    <property type="entry name" value="Ala_racemase_N"/>
</dbReference>
<dbReference type="GO" id="GO:0030170">
    <property type="term" value="F:pyridoxal phosphate binding"/>
    <property type="evidence" value="ECO:0007669"/>
    <property type="project" value="TreeGrafter"/>
</dbReference>
<reference evidence="5" key="1">
    <citation type="submission" date="2018-05" db="EMBL/GenBank/DDBJ databases">
        <authorList>
            <person name="Lanie J.A."/>
            <person name="Ng W.-L."/>
            <person name="Kazmierczak K.M."/>
            <person name="Andrzejewski T.M."/>
            <person name="Davidsen T.M."/>
            <person name="Wayne K.J."/>
            <person name="Tettelin H."/>
            <person name="Glass J.I."/>
            <person name="Rusch D."/>
            <person name="Podicherti R."/>
            <person name="Tsui H.-C.T."/>
            <person name="Winkler M.E."/>
        </authorList>
    </citation>
    <scope>NUCLEOTIDE SEQUENCE</scope>
</reference>
<dbReference type="HAMAP" id="MF_01201">
    <property type="entry name" value="Ala_racemase"/>
    <property type="match status" value="1"/>
</dbReference>
<name>A0A381PJV0_9ZZZZ</name>
<dbReference type="Gene3D" id="3.20.20.10">
    <property type="entry name" value="Alanine racemase"/>
    <property type="match status" value="1"/>
</dbReference>
<dbReference type="SUPFAM" id="SSF51419">
    <property type="entry name" value="PLP-binding barrel"/>
    <property type="match status" value="1"/>
</dbReference>
<dbReference type="PROSITE" id="PS00395">
    <property type="entry name" value="ALANINE_RACEMASE"/>
    <property type="match status" value="1"/>
</dbReference>
<dbReference type="GO" id="GO:0030632">
    <property type="term" value="P:D-alanine biosynthetic process"/>
    <property type="evidence" value="ECO:0007669"/>
    <property type="project" value="TreeGrafter"/>
</dbReference>
<evidence type="ECO:0000256" key="3">
    <source>
        <dbReference type="ARBA" id="ARBA00023235"/>
    </source>
</evidence>
<protein>
    <recommendedName>
        <fullName evidence="4">Alanine racemase C-terminal domain-containing protein</fullName>
    </recommendedName>
</protein>
<dbReference type="SUPFAM" id="SSF50621">
    <property type="entry name" value="Alanine racemase C-terminal domain-like"/>
    <property type="match status" value="1"/>
</dbReference>
<comment type="cofactor">
    <cofactor evidence="1">
        <name>pyridoxal 5'-phosphate</name>
        <dbReference type="ChEBI" id="CHEBI:597326"/>
    </cofactor>
</comment>
<evidence type="ECO:0000256" key="2">
    <source>
        <dbReference type="ARBA" id="ARBA00022898"/>
    </source>
</evidence>
<organism evidence="5">
    <name type="scientific">marine metagenome</name>
    <dbReference type="NCBI Taxonomy" id="408172"/>
    <lineage>
        <taxon>unclassified sequences</taxon>
        <taxon>metagenomes</taxon>
        <taxon>ecological metagenomes</taxon>
    </lineage>
</organism>
<feature type="domain" description="Alanine racemase C-terminal" evidence="4">
    <location>
        <begin position="240"/>
        <end position="367"/>
    </location>
</feature>
<dbReference type="EMBL" id="UINC01001006">
    <property type="protein sequence ID" value="SUZ67240.1"/>
    <property type="molecule type" value="Genomic_DNA"/>
</dbReference>
<dbReference type="NCBIfam" id="TIGR00492">
    <property type="entry name" value="alr"/>
    <property type="match status" value="1"/>
</dbReference>
<sequence>MRPTFIEVSLENLRYNLELIRNHTNNRPLMAVVKSNAYGHGMLRVAKLYEKLGVNCLGVALLEEGIVLRESGITLPIVVFGGVLKKQIPAYLEWNLEFFVSSSGVLRETERICKSCGQQAIIHLKIDSGMGRVGTIAANSAGFIEEAILAQHVKIKGVCSHLACADDPKDPMTIEQVDRFLTAISVFERLGAPMPLRHLANSAGVLYFPHSHLDLIRPGILLYGVYPESSCPHVLDVRPALQLKSQVSFHKSVPAGFSVSYGATWTSNNSVEISTIPLGYGDGYRRHLSNHGEVLIRGERRTIVGQVCMDQFMVNCKNDSLEAGVEVVLIGEQDNQRITVEEMSDWAKTIPYEILTNLNDRIPRIYTNE</sequence>
<keyword evidence="3" id="KW-0413">Isomerase</keyword>
<dbReference type="SMART" id="SM01005">
    <property type="entry name" value="Ala_racemase_C"/>
    <property type="match status" value="1"/>
</dbReference>
<dbReference type="CDD" id="cd00430">
    <property type="entry name" value="PLPDE_III_AR"/>
    <property type="match status" value="1"/>
</dbReference>
<dbReference type="InterPro" id="IPR000821">
    <property type="entry name" value="Ala_racemase"/>
</dbReference>